<dbReference type="RefSeq" id="WP_037444886.1">
    <property type="nucleotide sequence ID" value="NZ_JPEO01000017.1"/>
</dbReference>
<dbReference type="PANTHER" id="PTHR43731:SF16">
    <property type="entry name" value="RHOMBOSORTASE"/>
    <property type="match status" value="1"/>
</dbReference>
<name>A0A094JEQ6_9GAMM</name>
<evidence type="ECO:0000256" key="3">
    <source>
        <dbReference type="ARBA" id="ARBA00022989"/>
    </source>
</evidence>
<feature type="transmembrane region" description="Helical" evidence="5">
    <location>
        <begin position="129"/>
        <end position="145"/>
    </location>
</feature>
<dbReference type="STRING" id="1515746.HR45_16255"/>
<dbReference type="SUPFAM" id="SSF144091">
    <property type="entry name" value="Rhomboid-like"/>
    <property type="match status" value="1"/>
</dbReference>
<evidence type="ECO:0000259" key="6">
    <source>
        <dbReference type="Pfam" id="PF01694"/>
    </source>
</evidence>
<gene>
    <name evidence="7" type="ORF">HR45_16255</name>
</gene>
<dbReference type="PANTHER" id="PTHR43731">
    <property type="entry name" value="RHOMBOID PROTEASE"/>
    <property type="match status" value="1"/>
</dbReference>
<keyword evidence="3 5" id="KW-1133">Transmembrane helix</keyword>
<proteinExistence type="predicted"/>
<feature type="domain" description="Peptidase S54 rhomboid" evidence="6">
    <location>
        <begin position="40"/>
        <end position="179"/>
    </location>
</feature>
<evidence type="ECO:0000256" key="1">
    <source>
        <dbReference type="ARBA" id="ARBA00004141"/>
    </source>
</evidence>
<feature type="transmembrane region" description="Helical" evidence="5">
    <location>
        <begin position="165"/>
        <end position="185"/>
    </location>
</feature>
<feature type="transmembrane region" description="Helical" evidence="5">
    <location>
        <begin position="103"/>
        <end position="122"/>
    </location>
</feature>
<accession>A0A094JEQ6</accession>
<evidence type="ECO:0000256" key="4">
    <source>
        <dbReference type="ARBA" id="ARBA00023136"/>
    </source>
</evidence>
<protein>
    <submittedName>
        <fullName evidence="7">Membrane protein</fullName>
    </submittedName>
</protein>
<comment type="subcellular location">
    <subcellularLocation>
        <location evidence="1">Membrane</location>
        <topology evidence="1">Multi-pass membrane protein</topology>
    </subcellularLocation>
</comment>
<evidence type="ECO:0000256" key="5">
    <source>
        <dbReference type="SAM" id="Phobius"/>
    </source>
</evidence>
<dbReference type="Proteomes" id="UP000029264">
    <property type="component" value="Unassembled WGS sequence"/>
</dbReference>
<dbReference type="GO" id="GO:0016020">
    <property type="term" value="C:membrane"/>
    <property type="evidence" value="ECO:0007669"/>
    <property type="project" value="UniProtKB-SubCell"/>
</dbReference>
<reference evidence="7 8" key="1">
    <citation type="submission" date="2014-06" db="EMBL/GenBank/DDBJ databases">
        <title>Shewanella sp. YQH10.</title>
        <authorList>
            <person name="Liu Y."/>
            <person name="Zeng R."/>
        </authorList>
    </citation>
    <scope>NUCLEOTIDE SEQUENCE [LARGE SCALE GENOMIC DNA]</scope>
    <source>
        <strain evidence="7 8">YQH10</strain>
    </source>
</reference>
<dbReference type="InterPro" id="IPR023826">
    <property type="entry name" value="Rhom-like_SP_proteobac"/>
</dbReference>
<comment type="caution">
    <text evidence="7">The sequence shown here is derived from an EMBL/GenBank/DDBJ whole genome shotgun (WGS) entry which is preliminary data.</text>
</comment>
<keyword evidence="8" id="KW-1185">Reference proteome</keyword>
<dbReference type="OrthoDB" id="196054at2"/>
<dbReference type="EMBL" id="JPEO01000017">
    <property type="protein sequence ID" value="KFZ36529.1"/>
    <property type="molecule type" value="Genomic_DNA"/>
</dbReference>
<evidence type="ECO:0000256" key="2">
    <source>
        <dbReference type="ARBA" id="ARBA00022692"/>
    </source>
</evidence>
<feature type="transmembrane region" description="Helical" evidence="5">
    <location>
        <begin position="78"/>
        <end position="97"/>
    </location>
</feature>
<feature type="transmembrane region" description="Helical" evidence="5">
    <location>
        <begin position="55"/>
        <end position="71"/>
    </location>
</feature>
<dbReference type="NCBIfam" id="TIGR03902">
    <property type="entry name" value="rhom_GG_sort"/>
    <property type="match status" value="1"/>
</dbReference>
<keyword evidence="4 5" id="KW-0472">Membrane</keyword>
<dbReference type="AlphaFoldDB" id="A0A094JEQ6"/>
<dbReference type="Gene3D" id="1.20.1540.10">
    <property type="entry name" value="Rhomboid-like"/>
    <property type="match status" value="1"/>
</dbReference>
<dbReference type="InterPro" id="IPR050925">
    <property type="entry name" value="Rhomboid_protease_S54"/>
</dbReference>
<sequence>MQPQKTLWFAVIALSLVSAALQLLGLSELLAFKRSDIAHGEWWRLISGNVLHTNWWHVAMNLAGMWVVVFIHRMHYHAIGFLCLMLALCLFEGTGLYLAVPSLWGYVGLSGILHGLFAFGSLCDIQKHLRSGYLLLAGVIAKVTWEQYAGGNPEVTSLIGAPVATQAHLIGLLSGLLLWGLYWGWCRTRQTTET</sequence>
<dbReference type="eggNOG" id="COG0705">
    <property type="taxonomic scope" value="Bacteria"/>
</dbReference>
<dbReference type="Pfam" id="PF01694">
    <property type="entry name" value="Rhomboid"/>
    <property type="match status" value="1"/>
</dbReference>
<evidence type="ECO:0000313" key="7">
    <source>
        <dbReference type="EMBL" id="KFZ36529.1"/>
    </source>
</evidence>
<dbReference type="InterPro" id="IPR022764">
    <property type="entry name" value="Peptidase_S54_rhomboid_dom"/>
</dbReference>
<evidence type="ECO:0000313" key="8">
    <source>
        <dbReference type="Proteomes" id="UP000029264"/>
    </source>
</evidence>
<dbReference type="InterPro" id="IPR035952">
    <property type="entry name" value="Rhomboid-like_sf"/>
</dbReference>
<keyword evidence="2 5" id="KW-0812">Transmembrane</keyword>
<organism evidence="7 8">
    <name type="scientific">Shewanella mangrovi</name>
    <dbReference type="NCBI Taxonomy" id="1515746"/>
    <lineage>
        <taxon>Bacteria</taxon>
        <taxon>Pseudomonadati</taxon>
        <taxon>Pseudomonadota</taxon>
        <taxon>Gammaproteobacteria</taxon>
        <taxon>Alteromonadales</taxon>
        <taxon>Shewanellaceae</taxon>
        <taxon>Shewanella</taxon>
    </lineage>
</organism>
<dbReference type="GO" id="GO:0004252">
    <property type="term" value="F:serine-type endopeptidase activity"/>
    <property type="evidence" value="ECO:0007669"/>
    <property type="project" value="InterPro"/>
</dbReference>